<accession>W7E9A6</accession>
<evidence type="ECO:0000313" key="2">
    <source>
        <dbReference type="Proteomes" id="UP000054337"/>
    </source>
</evidence>
<proteinExistence type="predicted"/>
<protein>
    <submittedName>
        <fullName evidence="1">Uncharacterized protein</fullName>
    </submittedName>
</protein>
<dbReference type="RefSeq" id="XP_014550236.1">
    <property type="nucleotide sequence ID" value="XM_014694750.1"/>
</dbReference>
<evidence type="ECO:0000313" key="1">
    <source>
        <dbReference type="EMBL" id="EUN20662.1"/>
    </source>
</evidence>
<organism evidence="1 2">
    <name type="scientific">Bipolaris victoriae (strain FI3)</name>
    <name type="common">Victoria blight of oats agent</name>
    <name type="synonym">Cochliobolus victoriae</name>
    <dbReference type="NCBI Taxonomy" id="930091"/>
    <lineage>
        <taxon>Eukaryota</taxon>
        <taxon>Fungi</taxon>
        <taxon>Dikarya</taxon>
        <taxon>Ascomycota</taxon>
        <taxon>Pezizomycotina</taxon>
        <taxon>Dothideomycetes</taxon>
        <taxon>Pleosporomycetidae</taxon>
        <taxon>Pleosporales</taxon>
        <taxon>Pleosporineae</taxon>
        <taxon>Pleosporaceae</taxon>
        <taxon>Bipolaris</taxon>
    </lineage>
</organism>
<reference evidence="1 2" key="1">
    <citation type="journal article" date="2013" name="PLoS Genet.">
        <title>Comparative genome structure, secondary metabolite, and effector coding capacity across Cochliobolus pathogens.</title>
        <authorList>
            <person name="Condon B.J."/>
            <person name="Leng Y."/>
            <person name="Wu D."/>
            <person name="Bushley K.E."/>
            <person name="Ohm R.A."/>
            <person name="Otillar R."/>
            <person name="Martin J."/>
            <person name="Schackwitz W."/>
            <person name="Grimwood J."/>
            <person name="MohdZainudin N."/>
            <person name="Xue C."/>
            <person name="Wang R."/>
            <person name="Manning V.A."/>
            <person name="Dhillon B."/>
            <person name="Tu Z.J."/>
            <person name="Steffenson B.J."/>
            <person name="Salamov A."/>
            <person name="Sun H."/>
            <person name="Lowry S."/>
            <person name="LaButti K."/>
            <person name="Han J."/>
            <person name="Copeland A."/>
            <person name="Lindquist E."/>
            <person name="Barry K."/>
            <person name="Schmutz J."/>
            <person name="Baker S.E."/>
            <person name="Ciuffetti L.M."/>
            <person name="Grigoriev I.V."/>
            <person name="Zhong S."/>
            <person name="Turgeon B.G."/>
        </authorList>
    </citation>
    <scope>NUCLEOTIDE SEQUENCE [LARGE SCALE GENOMIC DNA]</scope>
    <source>
        <strain evidence="1 2">FI3</strain>
    </source>
</reference>
<keyword evidence="2" id="KW-1185">Reference proteome</keyword>
<dbReference type="GeneID" id="26250844"/>
<name>W7E9A6_BIPV3</name>
<gene>
    <name evidence="1" type="ORF">COCVIDRAFT_116009</name>
</gene>
<dbReference type="AlphaFoldDB" id="W7E9A6"/>
<dbReference type="EMBL" id="KI968914">
    <property type="protein sequence ID" value="EUN20662.1"/>
    <property type="molecule type" value="Genomic_DNA"/>
</dbReference>
<dbReference type="Proteomes" id="UP000054337">
    <property type="component" value="Unassembled WGS sequence"/>
</dbReference>
<sequence length="69" mass="7595">MDNNSEKIDSGICWNFRRCPSKVFAHLGGQGFLSYSQFEPSSESSGSGFLSRLPSLYSLPPFSSIICLI</sequence>
<dbReference type="HOGENOM" id="CLU_2775565_0_0_1"/>